<protein>
    <submittedName>
        <fullName evidence="1">Rho GDP dissociation inhibitor</fullName>
    </submittedName>
</protein>
<comment type="caution">
    <text evidence="1">The sequence shown here is derived from an EMBL/GenBank/DDBJ whole genome shotgun (WGS) entry which is preliminary data.</text>
</comment>
<organism evidence="1 2">
    <name type="scientific">Neophaeococcomyces mojaviensis</name>
    <dbReference type="NCBI Taxonomy" id="3383035"/>
    <lineage>
        <taxon>Eukaryota</taxon>
        <taxon>Fungi</taxon>
        <taxon>Dikarya</taxon>
        <taxon>Ascomycota</taxon>
        <taxon>Pezizomycotina</taxon>
        <taxon>Eurotiomycetes</taxon>
        <taxon>Chaetothyriomycetidae</taxon>
        <taxon>Chaetothyriales</taxon>
        <taxon>Chaetothyriales incertae sedis</taxon>
        <taxon>Neophaeococcomyces</taxon>
    </lineage>
</organism>
<name>A0ACC3AK29_9EURO</name>
<keyword evidence="2" id="KW-1185">Reference proteome</keyword>
<proteinExistence type="predicted"/>
<dbReference type="EMBL" id="JAPDRQ010000007">
    <property type="protein sequence ID" value="KAJ9663706.1"/>
    <property type="molecule type" value="Genomic_DNA"/>
</dbReference>
<dbReference type="Proteomes" id="UP001172386">
    <property type="component" value="Unassembled WGS sequence"/>
</dbReference>
<sequence length="197" mass="22086">MADDLQADHTPGFKVGEKKTMEEYQQLDQDDDAMNRWKKSLGLGTGESISDPNDPRKCIIKALTLHVEGRPDIVIDVSAPGAVESLKDKPFIIKEGSTYQMKATFVVQHEVLSGLKYVQQVKRKGIPVGKDQEMIGSFPPNTTDKPVHEKAFAPEEAPSGMLVRGRYDAVSKFLDDDKVAHLTFQWSFEIVKDWPKK</sequence>
<evidence type="ECO:0000313" key="1">
    <source>
        <dbReference type="EMBL" id="KAJ9663706.1"/>
    </source>
</evidence>
<reference evidence="1" key="1">
    <citation type="submission" date="2022-10" db="EMBL/GenBank/DDBJ databases">
        <title>Culturing micro-colonial fungi from biological soil crusts in the Mojave desert and describing Neophaeococcomyces mojavensis, and introducing the new genera and species Taxawa tesnikishii.</title>
        <authorList>
            <person name="Kurbessoian T."/>
            <person name="Stajich J.E."/>
        </authorList>
    </citation>
    <scope>NUCLEOTIDE SEQUENCE</scope>
    <source>
        <strain evidence="1">JES_112</strain>
    </source>
</reference>
<gene>
    <name evidence="1" type="primary">RDI1</name>
    <name evidence="1" type="ORF">H2198_000718</name>
</gene>
<accession>A0ACC3AK29</accession>
<evidence type="ECO:0000313" key="2">
    <source>
        <dbReference type="Proteomes" id="UP001172386"/>
    </source>
</evidence>